<feature type="domain" description="Tyrosine-protein phosphatase" evidence="8">
    <location>
        <begin position="225"/>
        <end position="369"/>
    </location>
</feature>
<dbReference type="Gene3D" id="3.90.190.10">
    <property type="entry name" value="Protein tyrosine phosphatase superfamily"/>
    <property type="match status" value="2"/>
</dbReference>
<dbReference type="AlphaFoldDB" id="A0A6U5C017"/>
<dbReference type="FunFam" id="3.90.190.10:FF:000006">
    <property type="entry name" value="Dual specificity protein phosphatase CDC14B"/>
    <property type="match status" value="1"/>
</dbReference>
<dbReference type="InterPro" id="IPR016130">
    <property type="entry name" value="Tyr_Pase_AS"/>
</dbReference>
<dbReference type="PROSITE" id="PS50056">
    <property type="entry name" value="TYR_PHOSPHATASE_2"/>
    <property type="match status" value="1"/>
</dbReference>
<evidence type="ECO:0000256" key="7">
    <source>
        <dbReference type="SAM" id="MobiDB-lite"/>
    </source>
</evidence>
<keyword evidence="6" id="KW-0131">Cell cycle</keyword>
<evidence type="ECO:0000256" key="2">
    <source>
        <dbReference type="ARBA" id="ARBA00013064"/>
    </source>
</evidence>
<dbReference type="InterPro" id="IPR050561">
    <property type="entry name" value="PTP"/>
</dbReference>
<evidence type="ECO:0000256" key="3">
    <source>
        <dbReference type="ARBA" id="ARBA00022618"/>
    </source>
</evidence>
<sequence length="479" mass="53516">MEHMAPEEAAQARATAHKSLSGVEHVQSSSRQEYTPGVLVRTRIKRLFFSAHRDDDHTMHEIRKYKTLYYFSSSQPEMYKPFCGDNGPVDIKALVEVCELIDRSMRSPQISKKRALVFYTYMDAQCVTNTVLLVCAYVMLTLRCTPEEALAEFVDIPGLPIVPFHDASYNKQTFGLTVLDVLKGLHRACSLKWFDRETFDASIFEALYEQPTHDMSIICPRFVAFATPKDQADLHSGARPVSVHSDIFRRIGVSDIVRLNEQLYYNDREFSEDCFKFHSLEFEDCTAPSLAVVQRFLKICDSAKGMVAVHCLAGMGRTGTLLGCYFIRRFGFTAAEAIGYLRLMRSGSVIGPQQNLLQEVEFITRSHAALGESWTADAHKQDNLLRKESVFSDASTLCSPDSTPSSPGARARSVDTAIWRKADVEDDEEEDGLGPLLQALGLKDARVMAADLQKGQSKRLSSRSLDPSPSSFTAMSSPA</sequence>
<feature type="compositionally biased region" description="Low complexity" evidence="7">
    <location>
        <begin position="462"/>
        <end position="471"/>
    </location>
</feature>
<feature type="region of interest" description="Disordered" evidence="7">
    <location>
        <begin position="1"/>
        <end position="29"/>
    </location>
</feature>
<feature type="region of interest" description="Disordered" evidence="7">
    <location>
        <begin position="451"/>
        <end position="479"/>
    </location>
</feature>
<dbReference type="Pfam" id="PF14671">
    <property type="entry name" value="DSPn"/>
    <property type="match status" value="1"/>
</dbReference>
<dbReference type="EC" id="3.1.3.48" evidence="2"/>
<dbReference type="Pfam" id="PF00782">
    <property type="entry name" value="DSPc"/>
    <property type="match status" value="1"/>
</dbReference>
<evidence type="ECO:0000256" key="1">
    <source>
        <dbReference type="ARBA" id="ARBA00007315"/>
    </source>
</evidence>
<dbReference type="InterPro" id="IPR029021">
    <property type="entry name" value="Prot-tyrosine_phosphatase-like"/>
</dbReference>
<evidence type="ECO:0000256" key="5">
    <source>
        <dbReference type="ARBA" id="ARBA00022912"/>
    </source>
</evidence>
<evidence type="ECO:0000256" key="6">
    <source>
        <dbReference type="ARBA" id="ARBA00023306"/>
    </source>
</evidence>
<reference evidence="10" key="1">
    <citation type="submission" date="2021-01" db="EMBL/GenBank/DDBJ databases">
        <authorList>
            <person name="Corre E."/>
            <person name="Pelletier E."/>
            <person name="Niang G."/>
            <person name="Scheremetjew M."/>
            <person name="Finn R."/>
            <person name="Kale V."/>
            <person name="Holt S."/>
            <person name="Cochrane G."/>
            <person name="Meng A."/>
            <person name="Brown T."/>
            <person name="Cohen L."/>
        </authorList>
    </citation>
    <scope>NUCLEOTIDE SEQUENCE</scope>
    <source>
        <strain evidence="10">CCMP644</strain>
    </source>
</reference>
<dbReference type="GO" id="GO:0051301">
    <property type="term" value="P:cell division"/>
    <property type="evidence" value="ECO:0007669"/>
    <property type="project" value="UniProtKB-KW"/>
</dbReference>
<name>A0A6U5C017_HEMAN</name>
<dbReference type="InterPro" id="IPR029260">
    <property type="entry name" value="DSPn"/>
</dbReference>
<dbReference type="EMBL" id="HBFX01053423">
    <property type="protein sequence ID" value="CAD8981127.1"/>
    <property type="molecule type" value="Transcribed_RNA"/>
</dbReference>
<dbReference type="InterPro" id="IPR000340">
    <property type="entry name" value="Dual-sp_phosphatase_cat-dom"/>
</dbReference>
<comment type="similarity">
    <text evidence="1">Belongs to the protein-tyrosine phosphatase family. Non-receptor class CDC14 subfamily.</text>
</comment>
<keyword evidence="3" id="KW-0132">Cell division</keyword>
<keyword evidence="4" id="KW-0378">Hydrolase</keyword>
<dbReference type="PANTHER" id="PTHR23339">
    <property type="entry name" value="TYROSINE SPECIFIC PROTEIN PHOSPHATASE AND DUAL SPECIFICITY PROTEIN PHOSPHATASE"/>
    <property type="match status" value="1"/>
</dbReference>
<proteinExistence type="inferred from homology"/>
<protein>
    <recommendedName>
        <fullName evidence="2">protein-tyrosine-phosphatase</fullName>
        <ecNumber evidence="2">3.1.3.48</ecNumber>
    </recommendedName>
</protein>
<organism evidence="10">
    <name type="scientific">Hemiselmis andersenii</name>
    <name type="common">Cryptophyte alga</name>
    <dbReference type="NCBI Taxonomy" id="464988"/>
    <lineage>
        <taxon>Eukaryota</taxon>
        <taxon>Cryptophyceae</taxon>
        <taxon>Cryptomonadales</taxon>
        <taxon>Hemiselmidaceae</taxon>
        <taxon>Hemiselmis</taxon>
    </lineage>
</organism>
<dbReference type="CDD" id="cd17657">
    <property type="entry name" value="CDC14_N"/>
    <property type="match status" value="1"/>
</dbReference>
<dbReference type="InterPro" id="IPR000387">
    <property type="entry name" value="Tyr_Pase_dom"/>
</dbReference>
<evidence type="ECO:0000313" key="10">
    <source>
        <dbReference type="EMBL" id="CAD8981127.1"/>
    </source>
</evidence>
<keyword evidence="5" id="KW-0904">Protein phosphatase</keyword>
<evidence type="ECO:0000259" key="9">
    <source>
        <dbReference type="PROSITE" id="PS50056"/>
    </source>
</evidence>
<dbReference type="InterPro" id="IPR020422">
    <property type="entry name" value="TYR_PHOSPHATASE_DUAL_dom"/>
</dbReference>
<dbReference type="GO" id="GO:0004725">
    <property type="term" value="F:protein tyrosine phosphatase activity"/>
    <property type="evidence" value="ECO:0007669"/>
    <property type="project" value="UniProtKB-EC"/>
</dbReference>
<evidence type="ECO:0000256" key="4">
    <source>
        <dbReference type="ARBA" id="ARBA00022801"/>
    </source>
</evidence>
<gene>
    <name evidence="10" type="ORF">HAND00432_LOCUS32137</name>
</gene>
<dbReference type="PROSITE" id="PS50054">
    <property type="entry name" value="TYR_PHOSPHATASE_DUAL"/>
    <property type="match status" value="1"/>
</dbReference>
<dbReference type="SMART" id="SM00195">
    <property type="entry name" value="DSPc"/>
    <property type="match status" value="1"/>
</dbReference>
<dbReference type="SUPFAM" id="SSF52799">
    <property type="entry name" value="(Phosphotyrosine protein) phosphatases II"/>
    <property type="match status" value="2"/>
</dbReference>
<feature type="domain" description="Tyrosine specific protein phosphatases" evidence="9">
    <location>
        <begin position="294"/>
        <end position="356"/>
    </location>
</feature>
<evidence type="ECO:0000259" key="8">
    <source>
        <dbReference type="PROSITE" id="PS50054"/>
    </source>
</evidence>
<dbReference type="PROSITE" id="PS00383">
    <property type="entry name" value="TYR_PHOSPHATASE_1"/>
    <property type="match status" value="1"/>
</dbReference>
<accession>A0A6U5C017</accession>